<name>A0ABY4QN74_9MYCO</name>
<accession>A0ABY4QN74</accession>
<evidence type="ECO:0000313" key="2">
    <source>
        <dbReference type="Proteomes" id="UP001056610"/>
    </source>
</evidence>
<protein>
    <submittedName>
        <fullName evidence="1">Uncharacterized protein</fullName>
    </submittedName>
</protein>
<reference evidence="1" key="1">
    <citation type="submission" date="2022-05" db="EMBL/GenBank/DDBJ databases">
        <title>A methanotrophic Mycobacterium dominates a cave microbial ecosystem.</title>
        <authorList>
            <person name="Van Spanning R.J.M."/>
            <person name="Guan Q."/>
            <person name="Melkonian C."/>
            <person name="Gallant J."/>
            <person name="Polerecky L."/>
            <person name="Flot J.-F."/>
            <person name="Brandt B.W."/>
            <person name="Braster M."/>
            <person name="Iturbe Espinoza P."/>
            <person name="Aerts J."/>
            <person name="Meima-Franke M."/>
            <person name="Piersma S.R."/>
            <person name="Bunduc C."/>
            <person name="Ummels R."/>
            <person name="Pain A."/>
            <person name="Fleming E.J."/>
            <person name="van der Wel N."/>
            <person name="Gherman V.D."/>
            <person name="Sarbu S.M."/>
            <person name="Bodelier P.L.E."/>
            <person name="Bitter W."/>
        </authorList>
    </citation>
    <scope>NUCLEOTIDE SEQUENCE</scope>
    <source>
        <strain evidence="1">Sulfur Cave</strain>
    </source>
</reference>
<gene>
    <name evidence="1" type="ORF">M5I08_02515</name>
</gene>
<organism evidence="1 2">
    <name type="scientific">Candidatus Mycobacterium methanotrophicum</name>
    <dbReference type="NCBI Taxonomy" id="2943498"/>
    <lineage>
        <taxon>Bacteria</taxon>
        <taxon>Bacillati</taxon>
        <taxon>Actinomycetota</taxon>
        <taxon>Actinomycetes</taxon>
        <taxon>Mycobacteriales</taxon>
        <taxon>Mycobacteriaceae</taxon>
        <taxon>Mycobacterium</taxon>
    </lineage>
</organism>
<proteinExistence type="predicted"/>
<evidence type="ECO:0000313" key="1">
    <source>
        <dbReference type="EMBL" id="UQX11416.1"/>
    </source>
</evidence>
<dbReference type="Proteomes" id="UP001056610">
    <property type="component" value="Chromosome"/>
</dbReference>
<keyword evidence="2" id="KW-1185">Reference proteome</keyword>
<sequence>MALKLRRDCDGAKYPCIEWAVGIFRSEAGGATECVVTSNEGFGYIPWGVFLPRSARVLASDKLVDNEFRDHWFGCKDPAQVLVEYGKLRARQGSRLVALGVTKNSVYGRGPGVEYGVSAPRSMNEEYREPVLDDLHQHRLEALQPEIYLRVARLASTEPETREIDNQITVSMAAKMMDAVTTAARKGVEVPPLLRELWNRTGVEDCSKDKVWDDYGLQMLVCFVNTSAGRPDPATADTGARELYRGQWQVARAMEMVWGLSGPARDKQLVTGGAVWADMLYAAAVFADQDDFVRIAEPLVRVVEDGRGR</sequence>
<dbReference type="RefSeq" id="WP_219068425.1">
    <property type="nucleotide sequence ID" value="NZ_CAJUXY010000037.1"/>
</dbReference>
<dbReference type="EMBL" id="CP097320">
    <property type="protein sequence ID" value="UQX11416.1"/>
    <property type="molecule type" value="Genomic_DNA"/>
</dbReference>